<dbReference type="Proteomes" id="UP000721844">
    <property type="component" value="Unassembled WGS sequence"/>
</dbReference>
<evidence type="ECO:0000256" key="2">
    <source>
        <dbReference type="ARBA" id="ARBA00010766"/>
    </source>
</evidence>
<comment type="caution">
    <text evidence="8">The sequence shown here is derived from an EMBL/GenBank/DDBJ whole genome shotgun (WGS) entry which is preliminary data.</text>
</comment>
<evidence type="ECO:0000313" key="9">
    <source>
        <dbReference type="Proteomes" id="UP000721844"/>
    </source>
</evidence>
<comment type="pathway">
    <text evidence="1">Cofactor biosynthesis; ubiquinone biosynthesis.</text>
</comment>
<feature type="domain" description="COQ9 C-terminal" evidence="7">
    <location>
        <begin position="125"/>
        <end position="190"/>
    </location>
</feature>
<evidence type="ECO:0000256" key="6">
    <source>
        <dbReference type="ARBA" id="ARBA00058104"/>
    </source>
</evidence>
<evidence type="ECO:0000256" key="5">
    <source>
        <dbReference type="ARBA" id="ARBA00023121"/>
    </source>
</evidence>
<keyword evidence="9" id="KW-1185">Reference proteome</keyword>
<evidence type="ECO:0000313" key="8">
    <source>
        <dbReference type="EMBL" id="MCB8882532.1"/>
    </source>
</evidence>
<dbReference type="PANTHER" id="PTHR21427:SF19">
    <property type="entry name" value="UBIQUINONE BIOSYNTHESIS PROTEIN COQ9, MITOCHONDRIAL"/>
    <property type="match status" value="1"/>
</dbReference>
<dbReference type="AlphaFoldDB" id="A0A963Z4B5"/>
<evidence type="ECO:0000256" key="1">
    <source>
        <dbReference type="ARBA" id="ARBA00004749"/>
    </source>
</evidence>
<dbReference type="RefSeq" id="WP_227309183.1">
    <property type="nucleotide sequence ID" value="NZ_JAESVA010000007.1"/>
</dbReference>
<comment type="similarity">
    <text evidence="2">Belongs to the COQ9 family.</text>
</comment>
<comment type="function">
    <text evidence="6">Membrane-associated protein that warps the membrane surface to access and bind aromatic isoprenes with high specificity, including ubiquinone (CoQ) isoprene intermediates and presents them directly to COQ7, therefore facilitating the COQ7-mediated hydroxylase step. Participates in the biosynthesis of coenzyme Q, also named ubiquinone, an essential lipid-soluble electron transporter for aerobic cellular respiration.</text>
</comment>
<evidence type="ECO:0000259" key="7">
    <source>
        <dbReference type="Pfam" id="PF08511"/>
    </source>
</evidence>
<name>A0A963Z4B5_9PROT</name>
<dbReference type="PANTHER" id="PTHR21427">
    <property type="entry name" value="UBIQUINONE BIOSYNTHESIS PROTEIN COQ9, MITOCHONDRIAL"/>
    <property type="match status" value="1"/>
</dbReference>
<dbReference type="GO" id="GO:0008289">
    <property type="term" value="F:lipid binding"/>
    <property type="evidence" value="ECO:0007669"/>
    <property type="project" value="UniProtKB-KW"/>
</dbReference>
<reference evidence="8 9" key="1">
    <citation type="journal article" date="2021" name="Microorganisms">
        <title>Acidisoma silvae sp. nov. and Acidisomacellulosilytica sp. nov., Two Acidophilic Bacteria Isolated from Decaying Wood, Hydrolyzing Cellulose and Producing Poly-3-hydroxybutyrate.</title>
        <authorList>
            <person name="Mieszkin S."/>
            <person name="Pouder E."/>
            <person name="Uroz S."/>
            <person name="Simon-Colin C."/>
            <person name="Alain K."/>
        </authorList>
    </citation>
    <scope>NUCLEOTIDE SEQUENCE [LARGE SCALE GENOMIC DNA]</scope>
    <source>
        <strain evidence="8 9">HW T5.17</strain>
    </source>
</reference>
<dbReference type="GO" id="GO:0006744">
    <property type="term" value="P:ubiquinone biosynthetic process"/>
    <property type="evidence" value="ECO:0007669"/>
    <property type="project" value="UniProtKB-KW"/>
</dbReference>
<accession>A0A963Z4B5</accession>
<gene>
    <name evidence="8" type="ORF">ACELLULO517_19965</name>
</gene>
<dbReference type="Gene3D" id="1.10.357.10">
    <property type="entry name" value="Tetracycline Repressor, domain 2"/>
    <property type="match status" value="1"/>
</dbReference>
<keyword evidence="3" id="KW-0831">Ubiquinone biosynthesis</keyword>
<organism evidence="8 9">
    <name type="scientific">Acidisoma cellulosilyticum</name>
    <dbReference type="NCBI Taxonomy" id="2802395"/>
    <lineage>
        <taxon>Bacteria</taxon>
        <taxon>Pseudomonadati</taxon>
        <taxon>Pseudomonadota</taxon>
        <taxon>Alphaproteobacteria</taxon>
        <taxon>Acetobacterales</taxon>
        <taxon>Acidocellaceae</taxon>
        <taxon>Acidisoma</taxon>
    </lineage>
</organism>
<keyword evidence="4" id="KW-0809">Transit peptide</keyword>
<dbReference type="EMBL" id="JAESVA010000007">
    <property type="protein sequence ID" value="MCB8882532.1"/>
    <property type="molecule type" value="Genomic_DNA"/>
</dbReference>
<dbReference type="InterPro" id="IPR012762">
    <property type="entry name" value="Ubiq_biosynth_COQ9"/>
</dbReference>
<evidence type="ECO:0000256" key="3">
    <source>
        <dbReference type="ARBA" id="ARBA00022688"/>
    </source>
</evidence>
<proteinExistence type="inferred from homology"/>
<sequence>MTETADPLLDAEQLATLETMLPHVSLFGWTRRALAEGLRDTGRDASEVAWRFQGGAPEMIELFFARALSRAVLAAEPQVASEIRLTKRVRAVVACLLNEFGPDKDALRRAVAWLVLPVNARRLAAITARLVNGIWDAAGDRSTDASRYTKRATLAAILVPTLLFFLSDIDFEHEATLAFFDRRLQGVGRIGRFRAKMQGACGGLMGRRVRFAGRAAA</sequence>
<evidence type="ECO:0000256" key="4">
    <source>
        <dbReference type="ARBA" id="ARBA00022946"/>
    </source>
</evidence>
<dbReference type="NCBIfam" id="TIGR02396">
    <property type="entry name" value="diverge_rpsU"/>
    <property type="match status" value="1"/>
</dbReference>
<dbReference type="InterPro" id="IPR013718">
    <property type="entry name" value="COQ9_C"/>
</dbReference>
<protein>
    <submittedName>
        <fullName evidence="8">COQ9 family protein</fullName>
    </submittedName>
</protein>
<keyword evidence="5" id="KW-0446">Lipid-binding</keyword>
<dbReference type="Pfam" id="PF08511">
    <property type="entry name" value="COQ9"/>
    <property type="match status" value="1"/>
</dbReference>